<feature type="signal peptide" evidence="1">
    <location>
        <begin position="1"/>
        <end position="15"/>
    </location>
</feature>
<dbReference type="Proteomes" id="UP001367316">
    <property type="component" value="Unassembled WGS sequence"/>
</dbReference>
<comment type="caution">
    <text evidence="2">The sequence shown here is derived from an EMBL/GenBank/DDBJ whole genome shotgun (WGS) entry which is preliminary data.</text>
</comment>
<name>A0ABR1NGZ0_9PEZI</name>
<protein>
    <recommendedName>
        <fullName evidence="4">Secreted protein</fullName>
    </recommendedName>
</protein>
<organism evidence="2 3">
    <name type="scientific">Phyllosticta paracitricarpa</name>
    <dbReference type="NCBI Taxonomy" id="2016321"/>
    <lineage>
        <taxon>Eukaryota</taxon>
        <taxon>Fungi</taxon>
        <taxon>Dikarya</taxon>
        <taxon>Ascomycota</taxon>
        <taxon>Pezizomycotina</taxon>
        <taxon>Dothideomycetes</taxon>
        <taxon>Dothideomycetes incertae sedis</taxon>
        <taxon>Botryosphaeriales</taxon>
        <taxon>Phyllostictaceae</taxon>
        <taxon>Phyllosticta</taxon>
    </lineage>
</organism>
<reference evidence="2 3" key="1">
    <citation type="submission" date="2024-04" db="EMBL/GenBank/DDBJ databases">
        <title>Phyllosticta paracitricarpa is synonymous to the EU quarantine fungus P. citricarpa based on phylogenomic analyses.</title>
        <authorList>
            <consortium name="Lawrence Berkeley National Laboratory"/>
            <person name="Van ingen-buijs V.A."/>
            <person name="Van westerhoven A.C."/>
            <person name="Haridas S."/>
            <person name="Skiadas P."/>
            <person name="Martin F."/>
            <person name="Groenewald J.Z."/>
            <person name="Crous P.W."/>
            <person name="Seidl M.F."/>
        </authorList>
    </citation>
    <scope>NUCLEOTIDE SEQUENCE [LARGE SCALE GENOMIC DNA]</scope>
    <source>
        <strain evidence="2 3">CBS 141358</strain>
    </source>
</reference>
<evidence type="ECO:0000313" key="2">
    <source>
        <dbReference type="EMBL" id="KAK7613391.1"/>
    </source>
</evidence>
<proteinExistence type="predicted"/>
<gene>
    <name evidence="2" type="ORF">JOL62DRAFT_568077</name>
</gene>
<feature type="chain" id="PRO_5045751452" description="Secreted protein" evidence="1">
    <location>
        <begin position="16"/>
        <end position="116"/>
    </location>
</feature>
<evidence type="ECO:0000256" key="1">
    <source>
        <dbReference type="SAM" id="SignalP"/>
    </source>
</evidence>
<keyword evidence="1" id="KW-0732">Signal</keyword>
<evidence type="ECO:0008006" key="4">
    <source>
        <dbReference type="Google" id="ProtNLM"/>
    </source>
</evidence>
<feature type="non-terminal residue" evidence="2">
    <location>
        <position position="1"/>
    </location>
</feature>
<sequence length="116" mass="13282">FFFFFFFFFAQNGCSFCVSSRDIPPRSTTRVDYICVVSISLDSGENTFHLLDSRYLYPWCGFSPFFDHVSFSWPQPSRRSVHRMAGVQAGVEHGVTCPNSCASGFCRPLRFSLSLY</sequence>
<accession>A0ABR1NGZ0</accession>
<dbReference type="EMBL" id="JBBPBF010000007">
    <property type="protein sequence ID" value="KAK7613391.1"/>
    <property type="molecule type" value="Genomic_DNA"/>
</dbReference>
<evidence type="ECO:0000313" key="3">
    <source>
        <dbReference type="Proteomes" id="UP001367316"/>
    </source>
</evidence>
<keyword evidence="3" id="KW-1185">Reference proteome</keyword>